<keyword evidence="9 10" id="KW-0472">Membrane</keyword>
<comment type="similarity">
    <text evidence="3">Belongs to the cytochrome b560 family.</text>
</comment>
<dbReference type="GO" id="GO:0009055">
    <property type="term" value="F:electron transfer activity"/>
    <property type="evidence" value="ECO:0007669"/>
    <property type="project" value="InterPro"/>
</dbReference>
<feature type="transmembrane region" description="Helical" evidence="10">
    <location>
        <begin position="91"/>
        <end position="115"/>
    </location>
</feature>
<dbReference type="InterPro" id="IPR039023">
    <property type="entry name" value="SdhC_prok"/>
</dbReference>
<comment type="caution">
    <text evidence="11">The sequence shown here is derived from an EMBL/GenBank/DDBJ whole genome shotgun (WGS) entry which is preliminary data.</text>
</comment>
<evidence type="ECO:0000256" key="2">
    <source>
        <dbReference type="ARBA" id="ARBA00004370"/>
    </source>
</evidence>
<feature type="transmembrane region" description="Helical" evidence="10">
    <location>
        <begin position="12"/>
        <end position="32"/>
    </location>
</feature>
<evidence type="ECO:0000256" key="6">
    <source>
        <dbReference type="ARBA" id="ARBA00022723"/>
    </source>
</evidence>
<name>A0A0M9AG61_THEAQ</name>
<evidence type="ECO:0000313" key="11">
    <source>
        <dbReference type="EMBL" id="KOX90175.1"/>
    </source>
</evidence>
<keyword evidence="6" id="KW-0479">Metal-binding</keyword>
<evidence type="ECO:0000256" key="9">
    <source>
        <dbReference type="ARBA" id="ARBA00023136"/>
    </source>
</evidence>
<dbReference type="EMBL" id="LHCI01000106">
    <property type="protein sequence ID" value="KOX90175.1"/>
    <property type="molecule type" value="Genomic_DNA"/>
</dbReference>
<dbReference type="RefSeq" id="WP_003046108.1">
    <property type="nucleotide sequence ID" value="NZ_JBMSBF010000030.1"/>
</dbReference>
<keyword evidence="5 10" id="KW-0812">Transmembrane</keyword>
<dbReference type="InterPro" id="IPR000701">
    <property type="entry name" value="SuccDH_FuR_B_TM-su"/>
</dbReference>
<organism evidence="11 12">
    <name type="scientific">Thermus aquaticus</name>
    <dbReference type="NCBI Taxonomy" id="271"/>
    <lineage>
        <taxon>Bacteria</taxon>
        <taxon>Thermotogati</taxon>
        <taxon>Deinococcota</taxon>
        <taxon>Deinococci</taxon>
        <taxon>Thermales</taxon>
        <taxon>Thermaceae</taxon>
        <taxon>Thermus</taxon>
    </lineage>
</organism>
<evidence type="ECO:0000256" key="5">
    <source>
        <dbReference type="ARBA" id="ARBA00022692"/>
    </source>
</evidence>
<evidence type="ECO:0000256" key="3">
    <source>
        <dbReference type="ARBA" id="ARBA00007244"/>
    </source>
</evidence>
<dbReference type="Gene3D" id="1.20.1300.10">
    <property type="entry name" value="Fumarate reductase/succinate dehydrogenase, transmembrane subunit"/>
    <property type="match status" value="1"/>
</dbReference>
<dbReference type="AlphaFoldDB" id="A0A0M9AG61"/>
<dbReference type="NCBIfam" id="TIGR02970">
    <property type="entry name" value="succ_dehyd_cytB"/>
    <property type="match status" value="1"/>
</dbReference>
<dbReference type="PANTHER" id="PTHR41910">
    <property type="entry name" value="SUCCINATE DEHYDROGENASE 2 MEMBRANE SUBUNIT SDHC"/>
    <property type="match status" value="1"/>
</dbReference>
<evidence type="ECO:0000256" key="1">
    <source>
        <dbReference type="ARBA" id="ARBA00001971"/>
    </source>
</evidence>
<keyword evidence="8" id="KW-0408">Iron</keyword>
<comment type="cofactor">
    <cofactor evidence="1">
        <name>heme</name>
        <dbReference type="ChEBI" id="CHEBI:30413"/>
    </cofactor>
</comment>
<evidence type="ECO:0000256" key="7">
    <source>
        <dbReference type="ARBA" id="ARBA00022989"/>
    </source>
</evidence>
<evidence type="ECO:0000256" key="4">
    <source>
        <dbReference type="ARBA" id="ARBA00022617"/>
    </source>
</evidence>
<dbReference type="Proteomes" id="UP000037685">
    <property type="component" value="Unassembled WGS sequence"/>
</dbReference>
<comment type="subcellular location">
    <subcellularLocation>
        <location evidence="2">Membrane</location>
    </subcellularLocation>
</comment>
<evidence type="ECO:0000313" key="12">
    <source>
        <dbReference type="Proteomes" id="UP000037685"/>
    </source>
</evidence>
<reference evidence="11 12" key="1">
    <citation type="submission" date="2015-07" db="EMBL/GenBank/DDBJ databases">
        <authorList>
            <person name="Noorani M."/>
        </authorList>
    </citation>
    <scope>NUCLEOTIDE SEQUENCE [LARGE SCALE GENOMIC DNA]</scope>
    <source>
        <strain evidence="12">ATCC 25104 / DSM 625 / JCM 10724 / NBRC 103206 / NCIMB 11243 / YT-1</strain>
    </source>
</reference>
<dbReference type="PATRIC" id="fig|271.14.peg.1439"/>
<dbReference type="GO" id="GO:0046872">
    <property type="term" value="F:metal ion binding"/>
    <property type="evidence" value="ECO:0007669"/>
    <property type="project" value="UniProtKB-KW"/>
</dbReference>
<dbReference type="GO" id="GO:0016020">
    <property type="term" value="C:membrane"/>
    <property type="evidence" value="ECO:0007669"/>
    <property type="project" value="UniProtKB-SubCell"/>
</dbReference>
<protein>
    <submittedName>
        <fullName evidence="11">Succinate dehydrogenase/Fumarate reductase transmembrane subunit</fullName>
    </submittedName>
</protein>
<feature type="transmembrane region" description="Helical" evidence="10">
    <location>
        <begin position="52"/>
        <end position="70"/>
    </location>
</feature>
<dbReference type="SUPFAM" id="SSF81343">
    <property type="entry name" value="Fumarate reductase respiratory complex transmembrane subunits"/>
    <property type="match status" value="1"/>
</dbReference>
<dbReference type="InterPro" id="IPR034804">
    <property type="entry name" value="SQR/QFR_C/D"/>
</dbReference>
<accession>A0A0M9AG61</accession>
<evidence type="ECO:0000256" key="10">
    <source>
        <dbReference type="SAM" id="Phobius"/>
    </source>
</evidence>
<gene>
    <name evidence="11" type="ORF">BVI061214_01363</name>
</gene>
<dbReference type="Pfam" id="PF01127">
    <property type="entry name" value="Sdh_cyt"/>
    <property type="match status" value="1"/>
</dbReference>
<dbReference type="InterPro" id="IPR014314">
    <property type="entry name" value="Succ_DH_cytb556"/>
</dbReference>
<dbReference type="CDD" id="cd03501">
    <property type="entry name" value="SQR_TypeA_SdhC_like"/>
    <property type="match status" value="1"/>
</dbReference>
<dbReference type="GO" id="GO:0006099">
    <property type="term" value="P:tricarboxylic acid cycle"/>
    <property type="evidence" value="ECO:0007669"/>
    <property type="project" value="InterPro"/>
</dbReference>
<keyword evidence="4" id="KW-0349">Heme</keyword>
<sequence>MYRGREGQWAFYLHRISGLGILVFLMLHVANISSAMWGPEVSNALMKFYHQPVFQVGLLLLIAGVLYHGFNGLRIILMDFTSWGVRYQRQLWYGVWVLFVVFYLPFLIKIGGGILGGGHGD</sequence>
<keyword evidence="7 10" id="KW-1133">Transmembrane helix</keyword>
<proteinExistence type="inferred from homology"/>
<dbReference type="PANTHER" id="PTHR41910:SF1">
    <property type="entry name" value="SUCCINATE DEHYDROGENASE HYDROPHOBIC MEMBRANE ANCHOR SUBUNIT"/>
    <property type="match status" value="1"/>
</dbReference>
<evidence type="ECO:0000256" key="8">
    <source>
        <dbReference type="ARBA" id="ARBA00023004"/>
    </source>
</evidence>